<sequence>MANLETILQELRDFRKENSDAPKGIKERIKIAKSRIDEAENRIEEAEERLQHIEEATMELLELQKQFETRLVDQEGRSRRENVQILECTQGGSRGREKLELPPSFPFQIERAHRALPRPSPESPPRSIVVKFMSFRVKEEILKKAWQKKGFMNKGKKVFLDHDYAPEVLKKQKEYTEAKRVLREKKIRFQTPFPARLRVFNEGETWIYNTITHDSDFKPNVTDKTFSKWEKGPKIFWEMVKKNTIQSFEEIKNKYELTLLRQSFKRLPK</sequence>
<accession>A0A3B3TKE2</accession>
<dbReference type="GeneTree" id="ENSGT00940000160789"/>
<dbReference type="InterPro" id="IPR042566">
    <property type="entry name" value="L1_C"/>
</dbReference>
<dbReference type="Ensembl" id="ENSPLAT00000015400.1">
    <property type="protein sequence ID" value="ENSPLAP00000001058.1"/>
    <property type="gene ID" value="ENSPLAG00000002015.1"/>
</dbReference>
<dbReference type="Gene3D" id="3.30.250.20">
    <property type="entry name" value="L1 transposable element, C-terminal domain"/>
    <property type="match status" value="1"/>
</dbReference>
<reference evidence="2" key="2">
    <citation type="submission" date="2025-09" db="UniProtKB">
        <authorList>
            <consortium name="Ensembl"/>
        </authorList>
    </citation>
    <scope>IDENTIFICATION</scope>
</reference>
<evidence type="ECO:0000313" key="2">
    <source>
        <dbReference type="Ensembl" id="ENSPLAP00000001058.1"/>
    </source>
</evidence>
<protein>
    <recommendedName>
        <fullName evidence="4">L1 transposable element RRM domain-containing protein</fullName>
    </recommendedName>
</protein>
<dbReference type="InterPro" id="IPR004244">
    <property type="entry name" value="Transposase_22"/>
</dbReference>
<dbReference type="Proteomes" id="UP000261500">
    <property type="component" value="Unplaced"/>
</dbReference>
<feature type="coiled-coil region" evidence="1">
    <location>
        <begin position="29"/>
        <end position="66"/>
    </location>
</feature>
<evidence type="ECO:0008006" key="4">
    <source>
        <dbReference type="Google" id="ProtNLM"/>
    </source>
</evidence>
<organism evidence="2 3">
    <name type="scientific">Poecilia latipinna</name>
    <name type="common">sailfin molly</name>
    <dbReference type="NCBI Taxonomy" id="48699"/>
    <lineage>
        <taxon>Eukaryota</taxon>
        <taxon>Metazoa</taxon>
        <taxon>Chordata</taxon>
        <taxon>Craniata</taxon>
        <taxon>Vertebrata</taxon>
        <taxon>Euteleostomi</taxon>
        <taxon>Actinopterygii</taxon>
        <taxon>Neopterygii</taxon>
        <taxon>Teleostei</taxon>
        <taxon>Neoteleostei</taxon>
        <taxon>Acanthomorphata</taxon>
        <taxon>Ovalentaria</taxon>
        <taxon>Atherinomorphae</taxon>
        <taxon>Cyprinodontiformes</taxon>
        <taxon>Poeciliidae</taxon>
        <taxon>Poeciliinae</taxon>
        <taxon>Poecilia</taxon>
    </lineage>
</organism>
<name>A0A3B3TKE2_9TELE</name>
<proteinExistence type="predicted"/>
<keyword evidence="1" id="KW-0175">Coiled coil</keyword>
<reference evidence="2" key="1">
    <citation type="submission" date="2025-08" db="UniProtKB">
        <authorList>
            <consortium name="Ensembl"/>
        </authorList>
    </citation>
    <scope>IDENTIFICATION</scope>
</reference>
<evidence type="ECO:0000313" key="3">
    <source>
        <dbReference type="Proteomes" id="UP000261500"/>
    </source>
</evidence>
<dbReference type="STRING" id="48699.ENSPLAP00000001058"/>
<keyword evidence="3" id="KW-1185">Reference proteome</keyword>
<dbReference type="PANTHER" id="PTHR11505">
    <property type="entry name" value="L1 TRANSPOSABLE ELEMENT-RELATED"/>
    <property type="match status" value="1"/>
</dbReference>
<evidence type="ECO:0000256" key="1">
    <source>
        <dbReference type="SAM" id="Coils"/>
    </source>
</evidence>
<dbReference type="AlphaFoldDB" id="A0A3B3TKE2"/>